<dbReference type="OrthoDB" id="768196at2"/>
<evidence type="ECO:0000256" key="1">
    <source>
        <dbReference type="SAM" id="MobiDB-lite"/>
    </source>
</evidence>
<dbReference type="AlphaFoldDB" id="A0A4R0NDI2"/>
<dbReference type="EMBL" id="SJSM01000002">
    <property type="protein sequence ID" value="TCC98345.1"/>
    <property type="molecule type" value="Genomic_DNA"/>
</dbReference>
<evidence type="ECO:0000313" key="2">
    <source>
        <dbReference type="EMBL" id="TCC98345.1"/>
    </source>
</evidence>
<evidence type="ECO:0000313" key="3">
    <source>
        <dbReference type="Proteomes" id="UP000291117"/>
    </source>
</evidence>
<comment type="caution">
    <text evidence="2">The sequence shown here is derived from an EMBL/GenBank/DDBJ whole genome shotgun (WGS) entry which is preliminary data.</text>
</comment>
<keyword evidence="3" id="KW-1185">Reference proteome</keyword>
<dbReference type="Proteomes" id="UP000291117">
    <property type="component" value="Unassembled WGS sequence"/>
</dbReference>
<proteinExistence type="predicted"/>
<dbReference type="RefSeq" id="WP_131607312.1">
    <property type="nucleotide sequence ID" value="NZ_SJSM01000002.1"/>
</dbReference>
<organism evidence="2 3">
    <name type="scientific">Pedobacter hiemivivus</name>
    <dbReference type="NCBI Taxonomy" id="2530454"/>
    <lineage>
        <taxon>Bacteria</taxon>
        <taxon>Pseudomonadati</taxon>
        <taxon>Bacteroidota</taxon>
        <taxon>Sphingobacteriia</taxon>
        <taxon>Sphingobacteriales</taxon>
        <taxon>Sphingobacteriaceae</taxon>
        <taxon>Pedobacter</taxon>
    </lineage>
</organism>
<gene>
    <name evidence="2" type="ORF">EZ444_03390</name>
</gene>
<reference evidence="2 3" key="1">
    <citation type="submission" date="2019-02" db="EMBL/GenBank/DDBJ databases">
        <title>Pedobacter sp. RP-3-8 sp. nov., isolated from Arctic soil.</title>
        <authorList>
            <person name="Dahal R.H."/>
        </authorList>
    </citation>
    <scope>NUCLEOTIDE SEQUENCE [LARGE SCALE GENOMIC DNA]</scope>
    <source>
        <strain evidence="2 3">RP-3-8</strain>
    </source>
</reference>
<sequence length="102" mass="10919">MNKIKKAAFGVLIAGLAFGFSAFTTIKKRSVYYYYQINNPYGAPNSPSGYAYYSGDRCEPGGNLCSSQWDIGTNTPPATDGQSLPSTGVTFQSGSVINGHFE</sequence>
<feature type="compositionally biased region" description="Polar residues" evidence="1">
    <location>
        <begin position="75"/>
        <end position="96"/>
    </location>
</feature>
<feature type="region of interest" description="Disordered" evidence="1">
    <location>
        <begin position="75"/>
        <end position="102"/>
    </location>
</feature>
<name>A0A4R0NDI2_9SPHI</name>
<protein>
    <submittedName>
        <fullName evidence="2">Uncharacterized protein</fullName>
    </submittedName>
</protein>
<accession>A0A4R0NDI2</accession>